<reference evidence="1 3" key="1">
    <citation type="journal article" date="2014" name="BMC Genomics">
        <title>Genome sequence of Anopheles sinensis provides insight into genetics basis of mosquito competence for malaria parasites.</title>
        <authorList>
            <person name="Zhou D."/>
            <person name="Zhang D."/>
            <person name="Ding G."/>
            <person name="Shi L."/>
            <person name="Hou Q."/>
            <person name="Ye Y."/>
            <person name="Xu Y."/>
            <person name="Zhou H."/>
            <person name="Xiong C."/>
            <person name="Li S."/>
            <person name="Yu J."/>
            <person name="Hong S."/>
            <person name="Yu X."/>
            <person name="Zou P."/>
            <person name="Chen C."/>
            <person name="Chang X."/>
            <person name="Wang W."/>
            <person name="Lv Y."/>
            <person name="Sun Y."/>
            <person name="Ma L."/>
            <person name="Shen B."/>
            <person name="Zhu C."/>
        </authorList>
    </citation>
    <scope>NUCLEOTIDE SEQUENCE [LARGE SCALE GENOMIC DNA]</scope>
</reference>
<evidence type="ECO:0000313" key="1">
    <source>
        <dbReference type="EMBL" id="KFB46486.1"/>
    </source>
</evidence>
<dbReference type="GO" id="GO:0004519">
    <property type="term" value="F:endonuclease activity"/>
    <property type="evidence" value="ECO:0007669"/>
    <property type="project" value="UniProtKB-KW"/>
</dbReference>
<keyword evidence="1" id="KW-0540">Nuclease</keyword>
<name>A0A084W8E2_ANOSI</name>
<sequence>MLELPVSEEGMVVVMMALGKPIGAIWFGMLKHVEEGVESVSVGSSTCSLTPFARFPEPGVPGAMLTHEKGPLTSVPPPPNEPVEEFDTHDPGHRDDTVLCASFYAFSRMTNFPAKKRRSENRTEKKLITVLVSFHQMDRVDVNKHTEIKKRTKVSTSNSTMISLSPNIAIKAATANLQGFGPADVDKRKK</sequence>
<protein>
    <submittedName>
        <fullName evidence="1 2">Putative splicing endonuclease</fullName>
    </submittedName>
</protein>
<dbReference type="AlphaFoldDB" id="A0A084W8E2"/>
<organism evidence="1">
    <name type="scientific">Anopheles sinensis</name>
    <name type="common">Mosquito</name>
    <dbReference type="NCBI Taxonomy" id="74873"/>
    <lineage>
        <taxon>Eukaryota</taxon>
        <taxon>Metazoa</taxon>
        <taxon>Ecdysozoa</taxon>
        <taxon>Arthropoda</taxon>
        <taxon>Hexapoda</taxon>
        <taxon>Insecta</taxon>
        <taxon>Pterygota</taxon>
        <taxon>Neoptera</taxon>
        <taxon>Endopterygota</taxon>
        <taxon>Diptera</taxon>
        <taxon>Nematocera</taxon>
        <taxon>Culicoidea</taxon>
        <taxon>Culicidae</taxon>
        <taxon>Anophelinae</taxon>
        <taxon>Anopheles</taxon>
    </lineage>
</organism>
<keyword evidence="1" id="KW-0378">Hydrolase</keyword>
<gene>
    <name evidence="1" type="ORF">ZHAS_00014474</name>
</gene>
<reference evidence="2" key="2">
    <citation type="submission" date="2020-05" db="UniProtKB">
        <authorList>
            <consortium name="EnsemblMetazoa"/>
        </authorList>
    </citation>
    <scope>IDENTIFICATION</scope>
</reference>
<keyword evidence="3" id="KW-1185">Reference proteome</keyword>
<dbReference type="EMBL" id="KE525318">
    <property type="protein sequence ID" value="KFB46486.1"/>
    <property type="molecule type" value="Genomic_DNA"/>
</dbReference>
<proteinExistence type="predicted"/>
<dbReference type="Proteomes" id="UP000030765">
    <property type="component" value="Unassembled WGS sequence"/>
</dbReference>
<dbReference type="EMBL" id="ATLV01021417">
    <property type="status" value="NOT_ANNOTATED_CDS"/>
    <property type="molecule type" value="Genomic_DNA"/>
</dbReference>
<dbReference type="EnsemblMetazoa" id="ASIC014474-RA">
    <property type="protein sequence ID" value="ASIC014474-PA"/>
    <property type="gene ID" value="ASIC014474"/>
</dbReference>
<evidence type="ECO:0000313" key="3">
    <source>
        <dbReference type="Proteomes" id="UP000030765"/>
    </source>
</evidence>
<keyword evidence="1" id="KW-0255">Endonuclease</keyword>
<accession>A0A084W8E2</accession>
<evidence type="ECO:0000313" key="2">
    <source>
        <dbReference type="EnsemblMetazoa" id="ASIC014474-PA"/>
    </source>
</evidence>
<dbReference type="VEuPathDB" id="VectorBase:ASIC014474"/>